<keyword evidence="5" id="KW-1185">Reference proteome</keyword>
<dbReference type="EnsemblFungi" id="EJT76829">
    <property type="protein sequence ID" value="EJT76829"/>
    <property type="gene ID" value="GGTG_06743"/>
</dbReference>
<evidence type="ECO:0000256" key="2">
    <source>
        <dbReference type="SAM" id="Phobius"/>
    </source>
</evidence>
<dbReference type="VEuPathDB" id="FungiDB:GGTG_06743"/>
<gene>
    <name evidence="4" type="primary">20347201</name>
    <name evidence="3" type="ORF">GGTG_06743</name>
</gene>
<feature type="compositionally biased region" description="Low complexity" evidence="1">
    <location>
        <begin position="323"/>
        <end position="334"/>
    </location>
</feature>
<feature type="transmembrane region" description="Helical" evidence="2">
    <location>
        <begin position="27"/>
        <end position="55"/>
    </location>
</feature>
<reference evidence="4" key="4">
    <citation type="journal article" date="2015" name="G3 (Bethesda)">
        <title>Genome sequences of three phytopathogenic species of the Magnaporthaceae family of fungi.</title>
        <authorList>
            <person name="Okagaki L.H."/>
            <person name="Nunes C.C."/>
            <person name="Sailsbery J."/>
            <person name="Clay B."/>
            <person name="Brown D."/>
            <person name="John T."/>
            <person name="Oh Y."/>
            <person name="Young N."/>
            <person name="Fitzgerald M."/>
            <person name="Haas B.J."/>
            <person name="Zeng Q."/>
            <person name="Young S."/>
            <person name="Adiconis X."/>
            <person name="Fan L."/>
            <person name="Levin J.Z."/>
            <person name="Mitchell T.K."/>
            <person name="Okubara P.A."/>
            <person name="Farman M.L."/>
            <person name="Kohn L.M."/>
            <person name="Birren B."/>
            <person name="Ma L.-J."/>
            <person name="Dean R.A."/>
        </authorList>
    </citation>
    <scope>NUCLEOTIDE SEQUENCE</scope>
    <source>
        <strain evidence="4">R3-111a-1</strain>
    </source>
</reference>
<dbReference type="OrthoDB" id="10668918at2759"/>
<keyword evidence="2" id="KW-0472">Membrane</keyword>
<evidence type="ECO:0000313" key="4">
    <source>
        <dbReference type="EnsemblFungi" id="EJT76829"/>
    </source>
</evidence>
<accession>J3NZP6</accession>
<feature type="region of interest" description="Disordered" evidence="1">
    <location>
        <begin position="105"/>
        <end position="127"/>
    </location>
</feature>
<keyword evidence="2" id="KW-0812">Transmembrane</keyword>
<feature type="region of interest" description="Disordered" evidence="1">
    <location>
        <begin position="454"/>
        <end position="500"/>
    </location>
</feature>
<feature type="region of interest" description="Disordered" evidence="1">
    <location>
        <begin position="242"/>
        <end position="265"/>
    </location>
</feature>
<name>J3NZP6_GAET3</name>
<feature type="compositionally biased region" description="Acidic residues" evidence="1">
    <location>
        <begin position="108"/>
        <end position="127"/>
    </location>
</feature>
<reference evidence="5" key="1">
    <citation type="submission" date="2010-07" db="EMBL/GenBank/DDBJ databases">
        <title>The genome sequence of Gaeumannomyces graminis var. tritici strain R3-111a-1.</title>
        <authorList>
            <consortium name="The Broad Institute Genome Sequencing Platform"/>
            <person name="Ma L.-J."/>
            <person name="Dead R."/>
            <person name="Young S."/>
            <person name="Zeng Q."/>
            <person name="Koehrsen M."/>
            <person name="Alvarado L."/>
            <person name="Berlin A."/>
            <person name="Chapman S.B."/>
            <person name="Chen Z."/>
            <person name="Freedman E."/>
            <person name="Gellesch M."/>
            <person name="Goldberg J."/>
            <person name="Griggs A."/>
            <person name="Gujja S."/>
            <person name="Heilman E.R."/>
            <person name="Heiman D."/>
            <person name="Hepburn T."/>
            <person name="Howarth C."/>
            <person name="Jen D."/>
            <person name="Larson L."/>
            <person name="Mehta T."/>
            <person name="Neiman D."/>
            <person name="Pearson M."/>
            <person name="Roberts A."/>
            <person name="Saif S."/>
            <person name="Shea T."/>
            <person name="Shenoy N."/>
            <person name="Sisk P."/>
            <person name="Stolte C."/>
            <person name="Sykes S."/>
            <person name="Walk T."/>
            <person name="White J."/>
            <person name="Yandava C."/>
            <person name="Haas B."/>
            <person name="Nusbaum C."/>
            <person name="Birren B."/>
        </authorList>
    </citation>
    <scope>NUCLEOTIDE SEQUENCE [LARGE SCALE GENOMIC DNA]</scope>
    <source>
        <strain evidence="5">R3-111a-1</strain>
    </source>
</reference>
<evidence type="ECO:0000313" key="3">
    <source>
        <dbReference type="EMBL" id="EJT76829.1"/>
    </source>
</evidence>
<reference evidence="3" key="2">
    <citation type="submission" date="2010-07" db="EMBL/GenBank/DDBJ databases">
        <authorList>
            <consortium name="The Broad Institute Genome Sequencing Platform"/>
            <consortium name="Broad Institute Genome Sequencing Center for Infectious Disease"/>
            <person name="Ma L.-J."/>
            <person name="Dead R."/>
            <person name="Young S."/>
            <person name="Zeng Q."/>
            <person name="Koehrsen M."/>
            <person name="Alvarado L."/>
            <person name="Berlin A."/>
            <person name="Chapman S.B."/>
            <person name="Chen Z."/>
            <person name="Freedman E."/>
            <person name="Gellesch M."/>
            <person name="Goldberg J."/>
            <person name="Griggs A."/>
            <person name="Gujja S."/>
            <person name="Heilman E.R."/>
            <person name="Heiman D."/>
            <person name="Hepburn T."/>
            <person name="Howarth C."/>
            <person name="Jen D."/>
            <person name="Larson L."/>
            <person name="Mehta T."/>
            <person name="Neiman D."/>
            <person name="Pearson M."/>
            <person name="Roberts A."/>
            <person name="Saif S."/>
            <person name="Shea T."/>
            <person name="Shenoy N."/>
            <person name="Sisk P."/>
            <person name="Stolte C."/>
            <person name="Sykes S."/>
            <person name="Walk T."/>
            <person name="White J."/>
            <person name="Yandava C."/>
            <person name="Haas B."/>
            <person name="Nusbaum C."/>
            <person name="Birren B."/>
        </authorList>
    </citation>
    <scope>NUCLEOTIDE SEQUENCE</scope>
    <source>
        <strain evidence="3">R3-111a-1</strain>
    </source>
</reference>
<proteinExistence type="predicted"/>
<feature type="region of interest" description="Disordered" evidence="1">
    <location>
        <begin position="415"/>
        <end position="437"/>
    </location>
</feature>
<dbReference type="GeneID" id="20347201"/>
<feature type="region of interest" description="Disordered" evidence="1">
    <location>
        <begin position="1"/>
        <end position="20"/>
    </location>
</feature>
<keyword evidence="2" id="KW-1133">Transmembrane helix</keyword>
<reference evidence="4" key="5">
    <citation type="submission" date="2018-04" db="UniProtKB">
        <authorList>
            <consortium name="EnsemblFungi"/>
        </authorList>
    </citation>
    <scope>IDENTIFICATION</scope>
    <source>
        <strain evidence="4">R3-111a-1</strain>
    </source>
</reference>
<dbReference type="Proteomes" id="UP000006039">
    <property type="component" value="Unassembled WGS sequence"/>
</dbReference>
<evidence type="ECO:0000256" key="1">
    <source>
        <dbReference type="SAM" id="MobiDB-lite"/>
    </source>
</evidence>
<dbReference type="HOGENOM" id="CLU_514868_0_0_1"/>
<sequence>MARAQARDPERGERGDGEPRDSVWSTIGLIFIVAVALAMCALMGVALAQIIMTALGNGNGPTKRDVVVPTNPGLLVHGFPAPAALLANHTGGSRTHAVVQVRSAPRVEEDEGAEAEQAEAESAADLDLDLDSEAAADAAEAGEATPTKAKTAAAAAQRLPTMAPLTIVEVYEPQTRTATISYWPDMAEPTSVMIQPARPTIKLRPGIGGLQPWWHRPQVTPKIPSGEPKATAQATAAAAAAAKATAQQTTSTATTTTTSARHDMWGTPVSSSVTAFMQAGAAATHKTTSVFYTVSRRPGRGRVVPVKWPTAVPAAKNATTAVGSVARPASAPAAAGGGGGGDVPTTAASDKSAAGFEKANENHTSSSSSWDVVASLDDPRAKGRLVVTYAKDERILEDWAARGVDFVDGRTVEAAAKDDDDDDGDDAKPPASTAPAKVVGRPAMVLADGTVVVHRRPSGGNKTAGSSSSSSSSSPFKDAARGGPAPFRGVAGPGPVVASSGDRALLNVTRAAASVAAAHQSGEITSAAV</sequence>
<feature type="region of interest" description="Disordered" evidence="1">
    <location>
        <begin position="323"/>
        <end position="371"/>
    </location>
</feature>
<dbReference type="AlphaFoldDB" id="J3NZP6"/>
<protein>
    <submittedName>
        <fullName evidence="3 4">Uncharacterized protein</fullName>
    </submittedName>
</protein>
<evidence type="ECO:0000313" key="5">
    <source>
        <dbReference type="Proteomes" id="UP000006039"/>
    </source>
</evidence>
<reference evidence="3" key="3">
    <citation type="submission" date="2010-09" db="EMBL/GenBank/DDBJ databases">
        <title>Annotation of Gaeumannomyces graminis var. tritici R3-111a-1.</title>
        <authorList>
            <consortium name="The Broad Institute Genome Sequencing Platform"/>
            <person name="Ma L.-J."/>
            <person name="Dead R."/>
            <person name="Young S.K."/>
            <person name="Zeng Q."/>
            <person name="Gargeya S."/>
            <person name="Fitzgerald M."/>
            <person name="Haas B."/>
            <person name="Abouelleil A."/>
            <person name="Alvarado L."/>
            <person name="Arachchi H.M."/>
            <person name="Berlin A."/>
            <person name="Brown A."/>
            <person name="Chapman S.B."/>
            <person name="Chen Z."/>
            <person name="Dunbar C."/>
            <person name="Freedman E."/>
            <person name="Gearin G."/>
            <person name="Gellesch M."/>
            <person name="Goldberg J."/>
            <person name="Griggs A."/>
            <person name="Gujja S."/>
            <person name="Heiman D."/>
            <person name="Howarth C."/>
            <person name="Larson L."/>
            <person name="Lui A."/>
            <person name="MacDonald P.J.P."/>
            <person name="Mehta T."/>
            <person name="Montmayeur A."/>
            <person name="Murphy C."/>
            <person name="Neiman D."/>
            <person name="Pearson M."/>
            <person name="Priest M."/>
            <person name="Roberts A."/>
            <person name="Saif S."/>
            <person name="Shea T."/>
            <person name="Shenoy N."/>
            <person name="Sisk P."/>
            <person name="Stolte C."/>
            <person name="Sykes S."/>
            <person name="Yandava C."/>
            <person name="Wortman J."/>
            <person name="Nusbaum C."/>
            <person name="Birren B."/>
        </authorList>
    </citation>
    <scope>NUCLEOTIDE SEQUENCE</scope>
    <source>
        <strain evidence="3">R3-111a-1</strain>
    </source>
</reference>
<dbReference type="eggNOG" id="ENOG502REN6">
    <property type="taxonomic scope" value="Eukaryota"/>
</dbReference>
<feature type="compositionally biased region" description="Low complexity" evidence="1">
    <location>
        <begin position="242"/>
        <end position="259"/>
    </location>
</feature>
<dbReference type="EMBL" id="GL385397">
    <property type="protein sequence ID" value="EJT76829.1"/>
    <property type="molecule type" value="Genomic_DNA"/>
</dbReference>
<organism evidence="3">
    <name type="scientific">Gaeumannomyces tritici (strain R3-111a-1)</name>
    <name type="common">Wheat and barley take-all root rot fungus</name>
    <name type="synonym">Gaeumannomyces graminis var. tritici</name>
    <dbReference type="NCBI Taxonomy" id="644352"/>
    <lineage>
        <taxon>Eukaryota</taxon>
        <taxon>Fungi</taxon>
        <taxon>Dikarya</taxon>
        <taxon>Ascomycota</taxon>
        <taxon>Pezizomycotina</taxon>
        <taxon>Sordariomycetes</taxon>
        <taxon>Sordariomycetidae</taxon>
        <taxon>Magnaporthales</taxon>
        <taxon>Magnaporthaceae</taxon>
        <taxon>Gaeumannomyces</taxon>
    </lineage>
</organism>
<dbReference type="RefSeq" id="XP_009222829.1">
    <property type="nucleotide sequence ID" value="XM_009224565.1"/>
</dbReference>